<dbReference type="GO" id="GO:0055085">
    <property type="term" value="P:transmembrane transport"/>
    <property type="evidence" value="ECO:0007669"/>
    <property type="project" value="InterPro"/>
</dbReference>
<dbReference type="Gene3D" id="3.30.750.24">
    <property type="entry name" value="STAS domain"/>
    <property type="match status" value="1"/>
</dbReference>
<accession>A0A849VXF5</accession>
<feature type="transmembrane region" description="Helical" evidence="5">
    <location>
        <begin position="138"/>
        <end position="157"/>
    </location>
</feature>
<dbReference type="SUPFAM" id="SSF52091">
    <property type="entry name" value="SpoIIaa-like"/>
    <property type="match status" value="1"/>
</dbReference>
<dbReference type="EMBL" id="JABUMX010000005">
    <property type="protein sequence ID" value="NTS33279.1"/>
    <property type="molecule type" value="Genomic_DNA"/>
</dbReference>
<feature type="domain" description="STAS" evidence="6">
    <location>
        <begin position="443"/>
        <end position="558"/>
    </location>
</feature>
<evidence type="ECO:0000313" key="8">
    <source>
        <dbReference type="Proteomes" id="UP000550508"/>
    </source>
</evidence>
<sequence>MVAATHPWPVFKSLAGYRANWLGRDIGAGLAVAAVGLPSAIAYPAIVGLPPETGIYASIAAPIAYALLGPSQRLVLGPDAATMTVLGAAIVSIIASMPADTAVDRVTIASALGLAVGGVCLAARLLRLGIVATFLSRPILVGFFAGIAISIVVGQIGRLTGVKIQSEGLVAPVLELIGKSAEIHWPSLLLGASMFVLLQAANRLRLPIPGPVLVVVLAMVLSALFGFREMGVKVVGDIPLGLPSFSIPSFRGLPLDKMLLGAAAVFLVSFGAGIITARSFAARSGEAVDANGELIGLSAGNIAAGLFGAFPISMSDSRTAIAFAAGGRSQIVGLVSAATLIATLLFLGEALRILPLPALGAILVSAAIGLIDIGELKRIWQISRPEFVFAMITMWGAISFGVLNGVVIAIAATLVYLLRKSMYPRDAQLGRIPGRDGLYKLHRSPEAAPIQGLVLYMIQGSLLFVNADYVGERIKTTVRKLAPGCRWFVIDASAIVQVDSTAAAMLDEVREELAAKDIRLCLAEVHTEVREILERSGVIERIGTQCVFDDLEDAVAAFQTEAEQPRAQEGLLSSALPIHVSEVKR</sequence>
<dbReference type="InterPro" id="IPR036513">
    <property type="entry name" value="STAS_dom_sf"/>
</dbReference>
<feature type="transmembrane region" description="Helical" evidence="5">
    <location>
        <begin position="208"/>
        <end position="227"/>
    </location>
</feature>
<evidence type="ECO:0000256" key="5">
    <source>
        <dbReference type="SAM" id="Phobius"/>
    </source>
</evidence>
<feature type="transmembrane region" description="Helical" evidence="5">
    <location>
        <begin position="354"/>
        <end position="374"/>
    </location>
</feature>
<evidence type="ECO:0000256" key="2">
    <source>
        <dbReference type="ARBA" id="ARBA00022692"/>
    </source>
</evidence>
<feature type="transmembrane region" description="Helical" evidence="5">
    <location>
        <begin position="183"/>
        <end position="201"/>
    </location>
</feature>
<dbReference type="Pfam" id="PF00916">
    <property type="entry name" value="Sulfate_transp"/>
    <property type="match status" value="1"/>
</dbReference>
<evidence type="ECO:0000313" key="7">
    <source>
        <dbReference type="EMBL" id="NTS33279.1"/>
    </source>
</evidence>
<dbReference type="PROSITE" id="PS50801">
    <property type="entry name" value="STAS"/>
    <property type="match status" value="1"/>
</dbReference>
<dbReference type="InterPro" id="IPR011547">
    <property type="entry name" value="SLC26A/SulP_dom"/>
</dbReference>
<dbReference type="AlphaFoldDB" id="A0A849VXF5"/>
<feature type="transmembrane region" description="Helical" evidence="5">
    <location>
        <begin position="294"/>
        <end position="314"/>
    </location>
</feature>
<keyword evidence="4 5" id="KW-0472">Membrane</keyword>
<comment type="subcellular location">
    <subcellularLocation>
        <location evidence="1">Membrane</location>
        <topology evidence="1">Multi-pass membrane protein</topology>
    </subcellularLocation>
</comment>
<feature type="transmembrane region" description="Helical" evidence="5">
    <location>
        <begin position="320"/>
        <end position="347"/>
    </location>
</feature>
<feature type="transmembrane region" description="Helical" evidence="5">
    <location>
        <begin position="26"/>
        <end position="47"/>
    </location>
</feature>
<feature type="transmembrane region" description="Helical" evidence="5">
    <location>
        <begin position="105"/>
        <end position="126"/>
    </location>
</feature>
<feature type="transmembrane region" description="Helical" evidence="5">
    <location>
        <begin position="80"/>
        <end position="99"/>
    </location>
</feature>
<feature type="transmembrane region" description="Helical" evidence="5">
    <location>
        <begin position="394"/>
        <end position="418"/>
    </location>
</feature>
<evidence type="ECO:0000256" key="1">
    <source>
        <dbReference type="ARBA" id="ARBA00004141"/>
    </source>
</evidence>
<dbReference type="RefSeq" id="WP_113281029.1">
    <property type="nucleotide sequence ID" value="NZ_JABUMX010000005.1"/>
</dbReference>
<keyword evidence="2 5" id="KW-0812">Transmembrane</keyword>
<dbReference type="InterPro" id="IPR002645">
    <property type="entry name" value="STAS_dom"/>
</dbReference>
<evidence type="ECO:0000256" key="3">
    <source>
        <dbReference type="ARBA" id="ARBA00022989"/>
    </source>
</evidence>
<dbReference type="InterPro" id="IPR001902">
    <property type="entry name" value="SLC26A/SulP_fam"/>
</dbReference>
<dbReference type="Proteomes" id="UP000550508">
    <property type="component" value="Unassembled WGS sequence"/>
</dbReference>
<comment type="caution">
    <text evidence="7">The sequence shown here is derived from an EMBL/GenBank/DDBJ whole genome shotgun (WGS) entry which is preliminary data.</text>
</comment>
<dbReference type="CDD" id="cd07042">
    <property type="entry name" value="STAS_SulP_like_sulfate_transporter"/>
    <property type="match status" value="1"/>
</dbReference>
<dbReference type="PANTHER" id="PTHR11814">
    <property type="entry name" value="SULFATE TRANSPORTER"/>
    <property type="match status" value="1"/>
</dbReference>
<dbReference type="Pfam" id="PF01740">
    <property type="entry name" value="STAS"/>
    <property type="match status" value="1"/>
</dbReference>
<evidence type="ECO:0000259" key="6">
    <source>
        <dbReference type="PROSITE" id="PS50801"/>
    </source>
</evidence>
<reference evidence="7 8" key="1">
    <citation type="submission" date="2020-05" db="EMBL/GenBank/DDBJ databases">
        <authorList>
            <person name="Kim M.K."/>
        </authorList>
    </citation>
    <scope>NUCLEOTIDE SEQUENCE [LARGE SCALE GENOMIC DNA]</scope>
    <source>
        <strain evidence="7 8">BT25</strain>
    </source>
</reference>
<feature type="transmembrane region" description="Helical" evidence="5">
    <location>
        <begin position="53"/>
        <end position="68"/>
    </location>
</feature>
<evidence type="ECO:0000256" key="4">
    <source>
        <dbReference type="ARBA" id="ARBA00023136"/>
    </source>
</evidence>
<dbReference type="GO" id="GO:0016020">
    <property type="term" value="C:membrane"/>
    <property type="evidence" value="ECO:0007669"/>
    <property type="project" value="UniProtKB-SubCell"/>
</dbReference>
<gene>
    <name evidence="7" type="ORF">HQ945_18665</name>
</gene>
<feature type="transmembrane region" description="Helical" evidence="5">
    <location>
        <begin position="258"/>
        <end position="282"/>
    </location>
</feature>
<name>A0A849VXF5_9HYPH</name>
<protein>
    <submittedName>
        <fullName evidence="7">SulP family inorganic anion transporter</fullName>
    </submittedName>
</protein>
<keyword evidence="8" id="KW-1185">Reference proteome</keyword>
<proteinExistence type="predicted"/>
<keyword evidence="3 5" id="KW-1133">Transmembrane helix</keyword>
<organism evidence="7 8">
    <name type="scientific">Phyllobacterium pellucidum</name>
    <dbReference type="NCBI Taxonomy" id="2740464"/>
    <lineage>
        <taxon>Bacteria</taxon>
        <taxon>Pseudomonadati</taxon>
        <taxon>Pseudomonadota</taxon>
        <taxon>Alphaproteobacteria</taxon>
        <taxon>Hyphomicrobiales</taxon>
        <taxon>Phyllobacteriaceae</taxon>
        <taxon>Phyllobacterium</taxon>
    </lineage>
</organism>